<feature type="compositionally biased region" description="Polar residues" evidence="1">
    <location>
        <begin position="384"/>
        <end position="405"/>
    </location>
</feature>
<gene>
    <name evidence="3" type="ORF">NQ315_014067</name>
</gene>
<comment type="caution">
    <text evidence="3">The sequence shown here is derived from an EMBL/GenBank/DDBJ whole genome shotgun (WGS) entry which is preliminary data.</text>
</comment>
<feature type="region of interest" description="Disordered" evidence="1">
    <location>
        <begin position="310"/>
        <end position="331"/>
    </location>
</feature>
<accession>A0AAV8VWA1</accession>
<dbReference type="InterPro" id="IPR001304">
    <property type="entry name" value="C-type_lectin-like"/>
</dbReference>
<sequence>MTCKNCTADTTSQYDAIRAYLKELDITDKVWIGLSKASERPNFTWTNFQPLSGEGHWHEAIPKTNDAICVAVDPTADFLWKSLPCGGPEVASFICELSTPSWAEGPRGCLLTELPSLTVLYIPEQSAIELTSDCGLDGTKRIACKGNADREDLLKQLTCAISHEDFEEKSTKLPLLSSTVYETSSDENPLNIRTTKTWIWTSNTIDIDYGMPTRHRRETEDTLSPTSTKSTTGISATKQLNEKGVATIESFTTPAINYNKEIVTSSIQIDSTLDSSVPKRNKTAGLMRSLELPGQETNNTLPEVSHEVASSTTTPISDSNMENDGSDNGAEYPSAINQGQLFSIIENGTMFDIIELNDTATETDSPTTQNMSPTQKLESKLRTKLTQPLLSTVTTAKEDSGSSTKPFKHQKSSKKDVLKQSNKKAYKPLSTTFTKSQEKQDADAITKEVELYPIIKDSSKKLNRTFRKELPPFPSKHMETNKFGTSKLINLSIDNTLSNSVTENMEIKLQGKGNNITEILFITTSRRTTDNTKEIKPNRTTYYTSEEIEISPKEDGISRTTSITEIDPKLDILNSNLTTNNESEIIDHFLKETIQEIPQTTFSAMKKQYLPKSLVGEVTTSVTTATVEVTHVSDDPLGTEPEEQPRPNRQRQLTRPQRRSFYPYFFSRVLG</sequence>
<feature type="region of interest" description="Disordered" evidence="1">
    <location>
        <begin position="632"/>
        <end position="655"/>
    </location>
</feature>
<proteinExistence type="predicted"/>
<organism evidence="3 4">
    <name type="scientific">Exocentrus adspersus</name>
    <dbReference type="NCBI Taxonomy" id="1586481"/>
    <lineage>
        <taxon>Eukaryota</taxon>
        <taxon>Metazoa</taxon>
        <taxon>Ecdysozoa</taxon>
        <taxon>Arthropoda</taxon>
        <taxon>Hexapoda</taxon>
        <taxon>Insecta</taxon>
        <taxon>Pterygota</taxon>
        <taxon>Neoptera</taxon>
        <taxon>Endopterygota</taxon>
        <taxon>Coleoptera</taxon>
        <taxon>Polyphaga</taxon>
        <taxon>Cucujiformia</taxon>
        <taxon>Chrysomeloidea</taxon>
        <taxon>Cerambycidae</taxon>
        <taxon>Lamiinae</taxon>
        <taxon>Acanthocinini</taxon>
        <taxon>Exocentrus</taxon>
    </lineage>
</organism>
<evidence type="ECO:0000313" key="3">
    <source>
        <dbReference type="EMBL" id="KAJ8918200.1"/>
    </source>
</evidence>
<dbReference type="InterPro" id="IPR016186">
    <property type="entry name" value="C-type_lectin-like/link_sf"/>
</dbReference>
<dbReference type="AlphaFoldDB" id="A0AAV8VWA1"/>
<dbReference type="InterPro" id="IPR016187">
    <property type="entry name" value="CTDL_fold"/>
</dbReference>
<dbReference type="SUPFAM" id="SSF56436">
    <property type="entry name" value="C-type lectin-like"/>
    <property type="match status" value="1"/>
</dbReference>
<keyword evidence="4" id="KW-1185">Reference proteome</keyword>
<dbReference type="Gene3D" id="3.10.100.10">
    <property type="entry name" value="Mannose-Binding Protein A, subunit A"/>
    <property type="match status" value="1"/>
</dbReference>
<evidence type="ECO:0000313" key="4">
    <source>
        <dbReference type="Proteomes" id="UP001159042"/>
    </source>
</evidence>
<dbReference type="PROSITE" id="PS50041">
    <property type="entry name" value="C_TYPE_LECTIN_2"/>
    <property type="match status" value="1"/>
</dbReference>
<protein>
    <recommendedName>
        <fullName evidence="2">C-type lectin domain-containing protein</fullName>
    </recommendedName>
</protein>
<reference evidence="3 4" key="1">
    <citation type="journal article" date="2023" name="Insect Mol. Biol.">
        <title>Genome sequencing provides insights into the evolution of gene families encoding plant cell wall-degrading enzymes in longhorned beetles.</title>
        <authorList>
            <person name="Shin N.R."/>
            <person name="Okamura Y."/>
            <person name="Kirsch R."/>
            <person name="Pauchet Y."/>
        </authorList>
    </citation>
    <scope>NUCLEOTIDE SEQUENCE [LARGE SCALE GENOMIC DNA]</scope>
    <source>
        <strain evidence="3">EAD_L_NR</strain>
    </source>
</reference>
<name>A0AAV8VWA1_9CUCU</name>
<dbReference type="CDD" id="cd00037">
    <property type="entry name" value="CLECT"/>
    <property type="match status" value="1"/>
</dbReference>
<feature type="region of interest" description="Disordered" evidence="1">
    <location>
        <begin position="360"/>
        <end position="421"/>
    </location>
</feature>
<dbReference type="Pfam" id="PF00059">
    <property type="entry name" value="Lectin_C"/>
    <property type="match status" value="1"/>
</dbReference>
<evidence type="ECO:0000256" key="1">
    <source>
        <dbReference type="SAM" id="MobiDB-lite"/>
    </source>
</evidence>
<dbReference type="Proteomes" id="UP001159042">
    <property type="component" value="Unassembled WGS sequence"/>
</dbReference>
<evidence type="ECO:0000259" key="2">
    <source>
        <dbReference type="PROSITE" id="PS50041"/>
    </source>
</evidence>
<dbReference type="EMBL" id="JANEYG010000027">
    <property type="protein sequence ID" value="KAJ8918200.1"/>
    <property type="molecule type" value="Genomic_DNA"/>
</dbReference>
<feature type="domain" description="C-type lectin" evidence="2">
    <location>
        <begin position="7"/>
        <end position="85"/>
    </location>
</feature>
<feature type="compositionally biased region" description="Polar residues" evidence="1">
    <location>
        <begin position="310"/>
        <end position="323"/>
    </location>
</feature>
<feature type="compositionally biased region" description="Polar residues" evidence="1">
    <location>
        <begin position="360"/>
        <end position="376"/>
    </location>
</feature>